<evidence type="ECO:0008006" key="4">
    <source>
        <dbReference type="Google" id="ProtNLM"/>
    </source>
</evidence>
<dbReference type="OrthoDB" id="4492304at2759"/>
<comment type="caution">
    <text evidence="2">The sequence shown here is derived from an EMBL/GenBank/DDBJ whole genome shotgun (WGS) entry which is preliminary data.</text>
</comment>
<dbReference type="STRING" id="1448321.A0A317WUU3"/>
<dbReference type="RefSeq" id="XP_025403025.1">
    <property type="nucleotide sequence ID" value="XM_025545186.1"/>
</dbReference>
<evidence type="ECO:0000313" key="3">
    <source>
        <dbReference type="Proteomes" id="UP000247233"/>
    </source>
</evidence>
<dbReference type="EMBL" id="MSFL01000003">
    <property type="protein sequence ID" value="PWY90194.1"/>
    <property type="molecule type" value="Genomic_DNA"/>
</dbReference>
<dbReference type="Proteomes" id="UP000247233">
    <property type="component" value="Unassembled WGS sequence"/>
</dbReference>
<organism evidence="2 3">
    <name type="scientific">Aspergillus heteromorphus CBS 117.55</name>
    <dbReference type="NCBI Taxonomy" id="1448321"/>
    <lineage>
        <taxon>Eukaryota</taxon>
        <taxon>Fungi</taxon>
        <taxon>Dikarya</taxon>
        <taxon>Ascomycota</taxon>
        <taxon>Pezizomycotina</taxon>
        <taxon>Eurotiomycetes</taxon>
        <taxon>Eurotiomycetidae</taxon>
        <taxon>Eurotiales</taxon>
        <taxon>Aspergillaceae</taxon>
        <taxon>Aspergillus</taxon>
        <taxon>Aspergillus subgen. Circumdati</taxon>
    </lineage>
</organism>
<accession>A0A317WUU3</accession>
<dbReference type="AlphaFoldDB" id="A0A317WUU3"/>
<gene>
    <name evidence="2" type="ORF">BO70DRAFT_377363</name>
</gene>
<reference evidence="2 3" key="1">
    <citation type="submission" date="2016-12" db="EMBL/GenBank/DDBJ databases">
        <title>The genomes of Aspergillus section Nigri reveals drivers in fungal speciation.</title>
        <authorList>
            <consortium name="DOE Joint Genome Institute"/>
            <person name="Vesth T.C."/>
            <person name="Nybo J."/>
            <person name="Theobald S."/>
            <person name="Brandl J."/>
            <person name="Frisvad J.C."/>
            <person name="Nielsen K.F."/>
            <person name="Lyhne E.K."/>
            <person name="Kogle M.E."/>
            <person name="Kuo A."/>
            <person name="Riley R."/>
            <person name="Clum A."/>
            <person name="Nolan M."/>
            <person name="Lipzen A."/>
            <person name="Salamov A."/>
            <person name="Henrissat B."/>
            <person name="Wiebenga A."/>
            <person name="De Vries R.P."/>
            <person name="Grigoriev I.V."/>
            <person name="Mortensen U.H."/>
            <person name="Andersen M.R."/>
            <person name="Baker S.E."/>
        </authorList>
    </citation>
    <scope>NUCLEOTIDE SEQUENCE [LARGE SCALE GENOMIC DNA]</scope>
    <source>
        <strain evidence="2 3">CBS 117.55</strain>
    </source>
</reference>
<keyword evidence="3" id="KW-1185">Reference proteome</keyword>
<protein>
    <recommendedName>
        <fullName evidence="4">Hydrophobic surface binding protein A</fullName>
    </recommendedName>
</protein>
<dbReference type="VEuPathDB" id="FungiDB:BO70DRAFT_377363"/>
<feature type="signal peptide" evidence="1">
    <location>
        <begin position="1"/>
        <end position="18"/>
    </location>
</feature>
<evidence type="ECO:0000313" key="2">
    <source>
        <dbReference type="EMBL" id="PWY90194.1"/>
    </source>
</evidence>
<name>A0A317WUU3_9EURO</name>
<evidence type="ECO:0000256" key="1">
    <source>
        <dbReference type="SAM" id="SignalP"/>
    </source>
</evidence>
<feature type="chain" id="PRO_5016397532" description="Hydrophobic surface binding protein A" evidence="1">
    <location>
        <begin position="19"/>
        <end position="173"/>
    </location>
</feature>
<keyword evidence="1" id="KW-0732">Signal</keyword>
<dbReference type="GeneID" id="37067423"/>
<sequence length="173" mass="17355">MKFTGIATSLALASTVSAAALPARGVEVTVQSTLTELTGVLGNLDNVVDNLLGCVTDSTDLTEVKSKLSTIQGQLTELLPVSKRDLTGTVVDVAAPVKAVAGNAVNTVGGVAAGVAATEVDVKRDGDSLTTLSQNIVDKVESGDLDAAGLENVLSLLNVSGSLVNVQAALALL</sequence>
<proteinExistence type="predicted"/>